<dbReference type="InterPro" id="IPR010982">
    <property type="entry name" value="Lambda_DNA-bd_dom_sf"/>
</dbReference>
<dbReference type="PROSITE" id="PS50943">
    <property type="entry name" value="HTH_CROC1"/>
    <property type="match status" value="1"/>
</dbReference>
<evidence type="ECO:0000259" key="2">
    <source>
        <dbReference type="PROSITE" id="PS50943"/>
    </source>
</evidence>
<dbReference type="HOGENOM" id="CLU_066192_29_2_9"/>
<dbReference type="KEGG" id="cbk:CLL_A1951"/>
<reference evidence="3" key="1">
    <citation type="submission" date="2009-06" db="EMBL/GenBank/DDBJ databases">
        <authorList>
            <consortium name="US DOE Joint Genome Institute (JGI-PGF)"/>
            <person name="Lucas S."/>
            <person name="Copeland A."/>
            <person name="Lapidus A."/>
            <person name="Glavina del Rio T."/>
            <person name="Dalin E."/>
            <person name="Tice H."/>
            <person name="Bruce D."/>
            <person name="Goodwin L."/>
            <person name="Pitluck S."/>
            <person name="Kyrpides N."/>
            <person name="Mavromatis K."/>
            <person name="Ivanova N."/>
            <person name="Saunders E."/>
            <person name="Brettin T."/>
            <person name="Detter J.C."/>
            <person name="Han C."/>
            <person name="Larimer F."/>
            <person name="Land M."/>
            <person name="Hauser L."/>
            <person name="Markowitz V."/>
            <person name="Cheng J.-F."/>
            <person name="Hugenholtz P."/>
            <person name="Woyke T."/>
            <person name="Wu D."/>
            <person name="Gronow S."/>
            <person name="Klenk H.-P."/>
            <person name="Eisen J.A."/>
        </authorList>
    </citation>
    <scope>NUCLEOTIDE SEQUENCE</scope>
    <source>
        <strain evidence="3">Eklund 17B</strain>
    </source>
</reference>
<gene>
    <name evidence="3" type="ordered locus">CLL_A1951</name>
</gene>
<sequence length="67" mass="7699">MDTIEKFREEMTKTREKNNLSKSDLARKISKSPSFICDIESKRKKPSLETTVDIAHALGLSLDKIFK</sequence>
<dbReference type="Gene3D" id="1.10.260.40">
    <property type="entry name" value="lambda repressor-like DNA-binding domains"/>
    <property type="match status" value="1"/>
</dbReference>
<reference evidence="3" key="2">
    <citation type="submission" date="2009-08" db="EMBL/GenBank/DDBJ databases">
        <authorList>
            <person name="Shrivastava S."/>
            <person name="Brinkac L.M."/>
            <person name="Dodson R.J."/>
            <person name="Harkins D.M."/>
            <person name="Durkin A.S."/>
            <person name="Sutton G."/>
        </authorList>
    </citation>
    <scope>NUCLEOTIDE SEQUENCE</scope>
    <source>
        <strain evidence="3">Eklund 17B</strain>
    </source>
</reference>
<feature type="region of interest" description="Disordered" evidence="1">
    <location>
        <begin position="1"/>
        <end position="22"/>
    </location>
</feature>
<accession>U4P938</accession>
<evidence type="ECO:0000256" key="1">
    <source>
        <dbReference type="SAM" id="MobiDB-lite"/>
    </source>
</evidence>
<dbReference type="SUPFAM" id="SSF47413">
    <property type="entry name" value="lambda repressor-like DNA-binding domains"/>
    <property type="match status" value="1"/>
</dbReference>
<protein>
    <submittedName>
        <fullName evidence="3">Conserved domain protein</fullName>
    </submittedName>
</protein>
<dbReference type="EMBL" id="CP001056">
    <property type="protein sequence ID" value="ACD24069.1"/>
    <property type="molecule type" value="Genomic_DNA"/>
</dbReference>
<dbReference type="Pfam" id="PF01381">
    <property type="entry name" value="HTH_3"/>
    <property type="match status" value="1"/>
</dbReference>
<feature type="domain" description="HTH cro/C1-type" evidence="2">
    <location>
        <begin position="15"/>
        <end position="65"/>
    </location>
</feature>
<dbReference type="GO" id="GO:0003677">
    <property type="term" value="F:DNA binding"/>
    <property type="evidence" value="ECO:0007669"/>
    <property type="project" value="InterPro"/>
</dbReference>
<name>B2TM27_CLOBB</name>
<organism evidence="3">
    <name type="scientific">Clostridium botulinum (strain Eklund 17B / Type B)</name>
    <dbReference type="NCBI Taxonomy" id="935198"/>
    <lineage>
        <taxon>Bacteria</taxon>
        <taxon>Bacillati</taxon>
        <taxon>Bacillota</taxon>
        <taxon>Clostridia</taxon>
        <taxon>Eubacteriales</taxon>
        <taxon>Clostridiaceae</taxon>
        <taxon>Clostridium</taxon>
    </lineage>
</organism>
<dbReference type="AlphaFoldDB" id="B2TM27"/>
<proteinExistence type="predicted"/>
<dbReference type="SMART" id="SM00530">
    <property type="entry name" value="HTH_XRE"/>
    <property type="match status" value="1"/>
</dbReference>
<dbReference type="InterPro" id="IPR001387">
    <property type="entry name" value="Cro/C1-type_HTH"/>
</dbReference>
<accession>B2TM27</accession>
<evidence type="ECO:0000313" key="3">
    <source>
        <dbReference type="EMBL" id="ACD24069.1"/>
    </source>
</evidence>
<dbReference type="PATRIC" id="fig|935198.13.peg.1901"/>
<dbReference type="CDD" id="cd00093">
    <property type="entry name" value="HTH_XRE"/>
    <property type="match status" value="1"/>
</dbReference>